<evidence type="ECO:0000313" key="3">
    <source>
        <dbReference type="Proteomes" id="UP000676409"/>
    </source>
</evidence>
<proteinExistence type="predicted"/>
<dbReference type="EMBL" id="CP073078">
    <property type="protein sequence ID" value="QUD87966.1"/>
    <property type="molecule type" value="Genomic_DNA"/>
</dbReference>
<dbReference type="RefSeq" id="WP_211938017.1">
    <property type="nucleotide sequence ID" value="NZ_CP073078.1"/>
</dbReference>
<organism evidence="2 3">
    <name type="scientific">Phenylobacterium montanum</name>
    <dbReference type="NCBI Taxonomy" id="2823693"/>
    <lineage>
        <taxon>Bacteria</taxon>
        <taxon>Pseudomonadati</taxon>
        <taxon>Pseudomonadota</taxon>
        <taxon>Alphaproteobacteria</taxon>
        <taxon>Caulobacterales</taxon>
        <taxon>Caulobacteraceae</taxon>
        <taxon>Phenylobacterium</taxon>
    </lineage>
</organism>
<keyword evidence="3" id="KW-1185">Reference proteome</keyword>
<protein>
    <submittedName>
        <fullName evidence="2">Uncharacterized protein</fullName>
    </submittedName>
</protein>
<evidence type="ECO:0000313" key="2">
    <source>
        <dbReference type="EMBL" id="QUD87966.1"/>
    </source>
</evidence>
<gene>
    <name evidence="2" type="ORF">KCG34_23510</name>
</gene>
<dbReference type="Proteomes" id="UP000676409">
    <property type="component" value="Chromosome"/>
</dbReference>
<dbReference type="AlphaFoldDB" id="A0A975FZD8"/>
<dbReference type="KEGG" id="caul:KCG34_23510"/>
<evidence type="ECO:0000256" key="1">
    <source>
        <dbReference type="SAM" id="MobiDB-lite"/>
    </source>
</evidence>
<feature type="region of interest" description="Disordered" evidence="1">
    <location>
        <begin position="15"/>
        <end position="38"/>
    </location>
</feature>
<sequence>MPLVKYRIHGPLSPPRRTEIPVPGWAGEAQPRKDGSHEQVWHCTPFSEGARYGLEVAYPFEQELRVRTVRGKVKLEADWGPRPEDGRLWPPFRPFGEGFYSYQILLDLKVPPGWAIRTEPHPRFYADATNTTPLAVPALIRSEWWPMVFFVIFKAPPKGSEHVFRQGEPFANILVIPAEPDLELEPMGEEEAAERELQARRLHASRDTLAEGSRWVSSTNTVFDGSYRHLLRAARARDRASG</sequence>
<reference evidence="2" key="1">
    <citation type="submission" date="2021-04" db="EMBL/GenBank/DDBJ databases">
        <title>The complete genome sequence of Caulobacter sp. S6.</title>
        <authorList>
            <person name="Tang Y."/>
            <person name="Ouyang W."/>
            <person name="Liu Q."/>
            <person name="Huang B."/>
            <person name="Guo Z."/>
            <person name="Lei P."/>
        </authorList>
    </citation>
    <scope>NUCLEOTIDE SEQUENCE</scope>
    <source>
        <strain evidence="2">S6</strain>
    </source>
</reference>
<accession>A0A975FZD8</accession>
<name>A0A975FZD8_9CAUL</name>